<reference evidence="3 4" key="1">
    <citation type="submission" date="2016-10" db="EMBL/GenBank/DDBJ databases">
        <authorList>
            <person name="de Groot N.N."/>
        </authorList>
    </citation>
    <scope>NUCLEOTIDE SEQUENCE [LARGE SCALE GENOMIC DNA]</scope>
    <source>
        <strain evidence="3 4">CGMCC 4.5739</strain>
    </source>
</reference>
<dbReference type="OrthoDB" id="9148343at2"/>
<dbReference type="Gene3D" id="1.50.10.20">
    <property type="match status" value="1"/>
</dbReference>
<evidence type="ECO:0000313" key="4">
    <source>
        <dbReference type="Proteomes" id="UP000199207"/>
    </source>
</evidence>
<gene>
    <name evidence="3" type="ORF">SAMN05421773_10760</name>
</gene>
<evidence type="ECO:0000256" key="1">
    <source>
        <dbReference type="SAM" id="MobiDB-lite"/>
    </source>
</evidence>
<dbReference type="InterPro" id="IPR017146">
    <property type="entry name" value="Lanti_2_LanM"/>
</dbReference>
<feature type="region of interest" description="Disordered" evidence="1">
    <location>
        <begin position="136"/>
        <end position="156"/>
    </location>
</feature>
<dbReference type="NCBIfam" id="TIGR03897">
    <property type="entry name" value="lanti_2_LanM"/>
    <property type="match status" value="1"/>
</dbReference>
<dbReference type="InterPro" id="IPR025410">
    <property type="entry name" value="Lant_dehyd"/>
</dbReference>
<accession>A0A1I1MUI7</accession>
<dbReference type="PRINTS" id="PR01950">
    <property type="entry name" value="LANCSUPER"/>
</dbReference>
<dbReference type="STRING" id="910347.SAMN05421773_10760"/>
<dbReference type="PIRSF" id="PIRSF037228">
    <property type="entry name" value="Lant_mod_RumM"/>
    <property type="match status" value="1"/>
</dbReference>
<keyword evidence="4" id="KW-1185">Reference proteome</keyword>
<dbReference type="Pfam" id="PF13575">
    <property type="entry name" value="DUF4135"/>
    <property type="match status" value="1"/>
</dbReference>
<feature type="domain" description="Lantibiotic biosynthesis protein dehydration" evidence="2">
    <location>
        <begin position="266"/>
        <end position="638"/>
    </location>
</feature>
<protein>
    <submittedName>
        <fullName evidence="3">Type 2 lantibiotic biosynthesis protein LanM</fullName>
    </submittedName>
</protein>
<feature type="region of interest" description="Disordered" evidence="1">
    <location>
        <begin position="1123"/>
        <end position="1145"/>
    </location>
</feature>
<dbReference type="SUPFAM" id="SSF158745">
    <property type="entry name" value="LanC-like"/>
    <property type="match status" value="1"/>
</dbReference>
<dbReference type="InterPro" id="IPR007822">
    <property type="entry name" value="LANC-like"/>
</dbReference>
<dbReference type="Proteomes" id="UP000199207">
    <property type="component" value="Unassembled WGS sequence"/>
</dbReference>
<evidence type="ECO:0000313" key="3">
    <source>
        <dbReference type="EMBL" id="SFC88805.1"/>
    </source>
</evidence>
<evidence type="ECO:0000259" key="2">
    <source>
        <dbReference type="Pfam" id="PF13575"/>
    </source>
</evidence>
<dbReference type="PRINTS" id="PR01955">
    <property type="entry name" value="LANCFRANKIA"/>
</dbReference>
<dbReference type="Pfam" id="PF05147">
    <property type="entry name" value="LANC_like"/>
    <property type="match status" value="1"/>
</dbReference>
<dbReference type="EMBL" id="FOLM01000007">
    <property type="protein sequence ID" value="SFC88805.1"/>
    <property type="molecule type" value="Genomic_DNA"/>
</dbReference>
<dbReference type="CDD" id="cd04792">
    <property type="entry name" value="LanM-like"/>
    <property type="match status" value="1"/>
</dbReference>
<organism evidence="3 4">
    <name type="scientific">Streptomyces aidingensis</name>
    <dbReference type="NCBI Taxonomy" id="910347"/>
    <lineage>
        <taxon>Bacteria</taxon>
        <taxon>Bacillati</taxon>
        <taxon>Actinomycetota</taxon>
        <taxon>Actinomycetes</taxon>
        <taxon>Kitasatosporales</taxon>
        <taxon>Streptomycetaceae</taxon>
        <taxon>Streptomyces</taxon>
    </lineage>
</organism>
<dbReference type="GO" id="GO:0031179">
    <property type="term" value="P:peptide modification"/>
    <property type="evidence" value="ECO:0007669"/>
    <property type="project" value="InterPro"/>
</dbReference>
<proteinExistence type="predicted"/>
<feature type="region of interest" description="Disordered" evidence="1">
    <location>
        <begin position="49"/>
        <end position="84"/>
    </location>
</feature>
<sequence>MWGSFPHERGVVLCHDACVTSASVLAGQPPRTSLSPWWWAPGLTLGERLAAPDRPEPVPARDDAPARPAEPRGQRGQHAPAGLHELSRGGLAARLARLGIDDRTLAALCAEPADRLGARAAKPSWAAFTERALAAAPEHPGPGHLAPDPEESAAGPAGAEVFTPALRPLSETAVRAVADQVTGDRSVATGIAGHGESPVDLASVCAGLEFRLRLRLAELAARALVLELDRARGEGLLDGAGPRERFADFLRQVAGRPGLARLFGRYPVLARLLGQTAEGTAEAAAELLTRFRADRKRIVADLLRGHDPGPLVTVETGHGDPHQRGRSTALLRFTDGTVVVYKPRPLDQHVFLARMADWLDGKVPGLGLRVPATVTGDGYGWMEFITHRPCRSVPEVARFHRRQGGLLALFHAVDGVDMHCENIIACGDQPVPIDAETLLHPTVPEATLTRPDPAGTALAGSVQRTCVLPQLLIGEHGAVDISSVGGRPGGTLPTGKAVWDGAGTDRMRLVHRPAPFGGSRNRPLPGDGQAGYADFELALLAGFRSGYDAVVAHREELLGPDGLLAAHGTGTGRVILRATRLYTALLGEMTHPELLRSALAGDALFSALCTESAGDPVRQRLVEEEISDLWSGDVPVFFQRTGDRALWTSRGDRVPDVLPGPSLDAAAAKIGRMSEVDRHDQEWIISAALATTRSDPGAAHRPAPARLPAAPSLAPAPELLLAMACGIADEIVGRAVHGSGRANWLGLELVEESYWTVLPMGAGLAQGYCGVALFLAQLGELTGGHRYRELARAALAALPELLAMLAARPELARAVGPGAQHGLGGICYAVSRLATLLGDGLDRCLPPALTALAHATAGPGPAQTQAGDGAGPRPVLGVAAGLAGGLAAAEAVHREHRLPGAAELAGRIADRLGDRLMDRLTDQLTAPPADRGAVTAPSPPPGFAHGDAGIGWALARHAGRTGRPAPLATTLLRDAVAAGAAGEHPAAWCSGLAGIALAAASAPHLPDPADPADRGDGPLLAADDAARCARLLAGTSPQADLSLCHGEFGVLETLTALGADSPGLARRTGLLLGSLQQHGHGCGTPGRLPSPGLLSGLSGIGYALLRTAFPATVPSVLLLDPSVPPPAAGAPAAPAARPAPDPTET</sequence>
<feature type="compositionally biased region" description="Basic and acidic residues" evidence="1">
    <location>
        <begin position="50"/>
        <end position="73"/>
    </location>
</feature>
<name>A0A1I1MUI7_9ACTN</name>
<dbReference type="AlphaFoldDB" id="A0A1I1MUI7"/>
<dbReference type="SMART" id="SM01260">
    <property type="entry name" value="LANC_like"/>
    <property type="match status" value="1"/>
</dbReference>